<proteinExistence type="predicted"/>
<evidence type="ECO:0000256" key="1">
    <source>
        <dbReference type="SAM" id="MobiDB-lite"/>
    </source>
</evidence>
<dbReference type="PANTHER" id="PTHR37259">
    <property type="entry name" value="OS07G0474300 PROTEIN"/>
    <property type="match status" value="1"/>
</dbReference>
<evidence type="ECO:0000313" key="3">
    <source>
        <dbReference type="Proteomes" id="UP001157006"/>
    </source>
</evidence>
<dbReference type="AlphaFoldDB" id="A0AAV0ZR15"/>
<organism evidence="2 3">
    <name type="scientific">Vicia faba</name>
    <name type="common">Broad bean</name>
    <name type="synonym">Faba vulgaris</name>
    <dbReference type="NCBI Taxonomy" id="3906"/>
    <lineage>
        <taxon>Eukaryota</taxon>
        <taxon>Viridiplantae</taxon>
        <taxon>Streptophyta</taxon>
        <taxon>Embryophyta</taxon>
        <taxon>Tracheophyta</taxon>
        <taxon>Spermatophyta</taxon>
        <taxon>Magnoliopsida</taxon>
        <taxon>eudicotyledons</taxon>
        <taxon>Gunneridae</taxon>
        <taxon>Pentapetalae</taxon>
        <taxon>rosids</taxon>
        <taxon>fabids</taxon>
        <taxon>Fabales</taxon>
        <taxon>Fabaceae</taxon>
        <taxon>Papilionoideae</taxon>
        <taxon>50 kb inversion clade</taxon>
        <taxon>NPAAA clade</taxon>
        <taxon>Hologalegina</taxon>
        <taxon>IRL clade</taxon>
        <taxon>Fabeae</taxon>
        <taxon>Vicia</taxon>
    </lineage>
</organism>
<name>A0AAV0ZR15_VICFA</name>
<evidence type="ECO:0000313" key="2">
    <source>
        <dbReference type="EMBL" id="CAI8600186.1"/>
    </source>
</evidence>
<protein>
    <submittedName>
        <fullName evidence="2">Uncharacterized protein</fullName>
    </submittedName>
</protein>
<accession>A0AAV0ZR15</accession>
<gene>
    <name evidence="2" type="ORF">VFH_II210160</name>
</gene>
<feature type="compositionally biased region" description="Basic and acidic residues" evidence="1">
    <location>
        <begin position="204"/>
        <end position="216"/>
    </location>
</feature>
<dbReference type="EMBL" id="OX451737">
    <property type="protein sequence ID" value="CAI8600186.1"/>
    <property type="molecule type" value="Genomic_DNA"/>
</dbReference>
<sequence>MYKSSSTMKSRLRPPCAVPKSPTRIGKTRTIPDAASLQTPPGSLLKSQKPVRSPEQLRPEYRTIACEFKALVRMISDQFGKPDSELEDIAFTNSCNPKSGVLFQRGRLYDEYSARRNERLKRKLGMAVNVNEVNTTSIKPPKVPLHRALGVNVESGKKNTAARKLGSLRKSVSAAYSAEVSETPRYLLRSRTKENSKKPPLASRLDKSAVGGEKKIGATPRRTGRISYY</sequence>
<dbReference type="Proteomes" id="UP001157006">
    <property type="component" value="Chromosome 2"/>
</dbReference>
<keyword evidence="3" id="KW-1185">Reference proteome</keyword>
<reference evidence="2 3" key="1">
    <citation type="submission" date="2023-01" db="EMBL/GenBank/DDBJ databases">
        <authorList>
            <person name="Kreplak J."/>
        </authorList>
    </citation>
    <scope>NUCLEOTIDE SEQUENCE [LARGE SCALE GENOMIC DNA]</scope>
</reference>
<feature type="region of interest" description="Disordered" evidence="1">
    <location>
        <begin position="190"/>
        <end position="229"/>
    </location>
</feature>
<feature type="region of interest" description="Disordered" evidence="1">
    <location>
        <begin position="1"/>
        <end position="56"/>
    </location>
</feature>
<dbReference type="PANTHER" id="PTHR37259:SF2">
    <property type="entry name" value="OS07G0474300 PROTEIN"/>
    <property type="match status" value="1"/>
</dbReference>